<dbReference type="GeneID" id="17319578"/>
<gene>
    <name evidence="2" type="ORF">CHC_T00001384001</name>
</gene>
<dbReference type="PhylomeDB" id="R7Q485"/>
<dbReference type="OrthoDB" id="437005at2759"/>
<evidence type="ECO:0000313" key="2">
    <source>
        <dbReference type="EMBL" id="CDF32156.1"/>
    </source>
</evidence>
<keyword evidence="3" id="KW-1185">Reference proteome</keyword>
<proteinExistence type="predicted"/>
<evidence type="ECO:0000256" key="1">
    <source>
        <dbReference type="SAM" id="MobiDB-lite"/>
    </source>
</evidence>
<dbReference type="RefSeq" id="XP_005711821.1">
    <property type="nucleotide sequence ID" value="XM_005711764.1"/>
</dbReference>
<dbReference type="KEGG" id="ccp:CHC_T00001384001"/>
<dbReference type="EMBL" id="HG001459">
    <property type="protein sequence ID" value="CDF32156.1"/>
    <property type="molecule type" value="Genomic_DNA"/>
</dbReference>
<dbReference type="PANTHER" id="PTHR11439:SF483">
    <property type="entry name" value="PEPTIDE SYNTHASE GLIP-LIKE, PUTATIVE (AFU_ORTHOLOGUE AFUA_3G12920)-RELATED"/>
    <property type="match status" value="1"/>
</dbReference>
<dbReference type="Proteomes" id="UP000012073">
    <property type="component" value="Unassembled WGS sequence"/>
</dbReference>
<name>R7Q485_CHOCR</name>
<dbReference type="OMA" id="FNEHRAN"/>
<reference evidence="3" key="1">
    <citation type="journal article" date="2013" name="Proc. Natl. Acad. Sci. U.S.A.">
        <title>Genome structure and metabolic features in the red seaweed Chondrus crispus shed light on evolution of the Archaeplastida.</title>
        <authorList>
            <person name="Collen J."/>
            <person name="Porcel B."/>
            <person name="Carre W."/>
            <person name="Ball S.G."/>
            <person name="Chaparro C."/>
            <person name="Tonon T."/>
            <person name="Barbeyron T."/>
            <person name="Michel G."/>
            <person name="Noel B."/>
            <person name="Valentin K."/>
            <person name="Elias M."/>
            <person name="Artiguenave F."/>
            <person name="Arun A."/>
            <person name="Aury J.M."/>
            <person name="Barbosa-Neto J.F."/>
            <person name="Bothwell J.H."/>
            <person name="Bouget F.Y."/>
            <person name="Brillet L."/>
            <person name="Cabello-Hurtado F."/>
            <person name="Capella-Gutierrez S."/>
            <person name="Charrier B."/>
            <person name="Cladiere L."/>
            <person name="Cock J.M."/>
            <person name="Coelho S.M."/>
            <person name="Colleoni C."/>
            <person name="Czjzek M."/>
            <person name="Da Silva C."/>
            <person name="Delage L."/>
            <person name="Denoeud F."/>
            <person name="Deschamps P."/>
            <person name="Dittami S.M."/>
            <person name="Gabaldon T."/>
            <person name="Gachon C.M."/>
            <person name="Groisillier A."/>
            <person name="Herve C."/>
            <person name="Jabbari K."/>
            <person name="Katinka M."/>
            <person name="Kloareg B."/>
            <person name="Kowalczyk N."/>
            <person name="Labadie K."/>
            <person name="Leblanc C."/>
            <person name="Lopez P.J."/>
            <person name="McLachlan D.H."/>
            <person name="Meslet-Cladiere L."/>
            <person name="Moustafa A."/>
            <person name="Nehr Z."/>
            <person name="Nyvall Collen P."/>
            <person name="Panaud O."/>
            <person name="Partensky F."/>
            <person name="Poulain J."/>
            <person name="Rensing S.A."/>
            <person name="Rousvoal S."/>
            <person name="Samson G."/>
            <person name="Symeonidi A."/>
            <person name="Weissenbach J."/>
            <person name="Zambounis A."/>
            <person name="Wincker P."/>
            <person name="Boyen C."/>
        </authorList>
    </citation>
    <scope>NUCLEOTIDE SEQUENCE [LARGE SCALE GENOMIC DNA]</scope>
    <source>
        <strain evidence="3">cv. Stackhouse</strain>
    </source>
</reference>
<dbReference type="AlphaFoldDB" id="R7Q485"/>
<organism evidence="2 3">
    <name type="scientific">Chondrus crispus</name>
    <name type="common">Carrageen Irish moss</name>
    <name type="synonym">Polymorpha crispa</name>
    <dbReference type="NCBI Taxonomy" id="2769"/>
    <lineage>
        <taxon>Eukaryota</taxon>
        <taxon>Rhodophyta</taxon>
        <taxon>Florideophyceae</taxon>
        <taxon>Rhodymeniophycidae</taxon>
        <taxon>Gigartinales</taxon>
        <taxon>Gigartinaceae</taxon>
        <taxon>Chondrus</taxon>
    </lineage>
</organism>
<dbReference type="PANTHER" id="PTHR11439">
    <property type="entry name" value="GAG-POL-RELATED RETROTRANSPOSON"/>
    <property type="match status" value="1"/>
</dbReference>
<feature type="region of interest" description="Disordered" evidence="1">
    <location>
        <begin position="1"/>
        <end position="28"/>
    </location>
</feature>
<dbReference type="Gramene" id="CDF32156">
    <property type="protein sequence ID" value="CDF32156"/>
    <property type="gene ID" value="CHC_T00001384001"/>
</dbReference>
<accession>R7Q485</accession>
<evidence type="ECO:0000313" key="3">
    <source>
        <dbReference type="Proteomes" id="UP000012073"/>
    </source>
</evidence>
<evidence type="ECO:0008006" key="4">
    <source>
        <dbReference type="Google" id="ProtNLM"/>
    </source>
</evidence>
<dbReference type="CDD" id="cd09272">
    <property type="entry name" value="RNase_HI_RT_Ty1"/>
    <property type="match status" value="1"/>
</dbReference>
<protein>
    <recommendedName>
        <fullName evidence="4">Reverse transcriptase Ty1/copia-type domain-containing protein</fullName>
    </recommendedName>
</protein>
<dbReference type="STRING" id="2769.R7Q485"/>
<sequence>MQDAAPHPTPYADGATVDPPRPAETPDNTISERYRKALGEIRYIADCTRPDISYATAALARATHCPTQRHWNFLKRTVRYLLGTSTHGILLPRNPTAPALISYADADFANDTVSRKSISGAVSQVYGGTVHWLSKQQPLVAQSTCEAEYISAAETAQITVWIRNLLTELGYRQHQPTTLCMDNAAAITIARNTAPTKRRKCIDIRYHLLQDLTHHHAITLKHVTSRRMYADIMTKPLKPMPFNEHRANLRVQPPCHQVQFDLTPTVIGPQTARQGDCDDPQIEDRRRAVHGHDTPTALMVL</sequence>